<dbReference type="PANTHER" id="PTHR46388">
    <property type="entry name" value="NHL REPEAT-CONTAINING PROTEIN 2"/>
    <property type="match status" value="1"/>
</dbReference>
<dbReference type="InterPro" id="IPR041017">
    <property type="entry name" value="Thioredoxin_10"/>
</dbReference>
<dbReference type="Proteomes" id="UP000076079">
    <property type="component" value="Chromosome"/>
</dbReference>
<dbReference type="PANTHER" id="PTHR46388:SF2">
    <property type="entry name" value="NHL REPEAT-CONTAINING PROTEIN 2"/>
    <property type="match status" value="1"/>
</dbReference>
<name>A0A143PLI3_LUTPR</name>
<gene>
    <name evidence="2" type="ORF">LuPra_02491</name>
</gene>
<evidence type="ECO:0000313" key="2">
    <source>
        <dbReference type="EMBL" id="AMY09276.1"/>
    </source>
</evidence>
<evidence type="ECO:0000313" key="3">
    <source>
        <dbReference type="Proteomes" id="UP000076079"/>
    </source>
</evidence>
<dbReference type="InterPro" id="IPR036249">
    <property type="entry name" value="Thioredoxin-like_sf"/>
</dbReference>
<dbReference type="AlphaFoldDB" id="A0A143PLI3"/>
<sequence length="279" mass="31033">MPATRVFGRRTFLGSAVMTLAVIGVHTPEFAFEKDLDNVRRAMQHMNIGFPIALDNHYVLWRAFDNHHWPALYLLDAGGRVRYRHFGEGEYERSEKAMQRLLGASGATGDDRGIVSVMATGFELAADWPSLKSPEIYLGHDRSEGFASPGGASLAKRRAYKVPARLDLNRWALDGEWTMESQPTILGSAPGRIVCQFHARDVHLVMGPLHRDGRVRFRVSVDGQPPGPARGVDVDDRGAGTVIEQRLYQLVRQPGLIVDRTFEIEFLDGGVEAFAFTFG</sequence>
<reference evidence="3" key="2">
    <citation type="submission" date="2016-04" db="EMBL/GenBank/DDBJ databases">
        <title>First Complete Genome Sequence of a Subdivision 6 Acidobacterium.</title>
        <authorList>
            <person name="Huang S."/>
            <person name="Vieira S."/>
            <person name="Bunk B."/>
            <person name="Riedel T."/>
            <person name="Sproeer C."/>
            <person name="Overmann J."/>
        </authorList>
    </citation>
    <scope>NUCLEOTIDE SEQUENCE [LARGE SCALE GENOMIC DNA]</scope>
    <source>
        <strain evidence="3">DSM 100886 HEG_-6_39</strain>
    </source>
</reference>
<dbReference type="Pfam" id="PF17991">
    <property type="entry name" value="Thioredoxin_10"/>
    <property type="match status" value="1"/>
</dbReference>
<dbReference type="Gene3D" id="3.40.30.10">
    <property type="entry name" value="Glutaredoxin"/>
    <property type="match status" value="1"/>
</dbReference>
<reference evidence="2 3" key="1">
    <citation type="journal article" date="2016" name="Genome Announc.">
        <title>First Complete Genome Sequence of a Subdivision 6 Acidobacterium Strain.</title>
        <authorList>
            <person name="Huang S."/>
            <person name="Vieira S."/>
            <person name="Bunk B."/>
            <person name="Riedel T."/>
            <person name="Sproer C."/>
            <person name="Overmann J."/>
        </authorList>
    </citation>
    <scope>NUCLEOTIDE SEQUENCE [LARGE SCALE GENOMIC DNA]</scope>
    <source>
        <strain evidence="3">DSM 100886 HEG_-6_39</strain>
    </source>
</reference>
<keyword evidence="3" id="KW-1185">Reference proteome</keyword>
<protein>
    <recommendedName>
        <fullName evidence="1">DipZ thioredoxin-like C-terminal domain-containing protein</fullName>
    </recommendedName>
</protein>
<accession>A0A143PLI3</accession>
<dbReference type="KEGG" id="abac:LuPra_02491"/>
<dbReference type="STRING" id="1855912.LuPra_02491"/>
<dbReference type="Gene3D" id="2.60.120.260">
    <property type="entry name" value="Galactose-binding domain-like"/>
    <property type="match status" value="1"/>
</dbReference>
<feature type="domain" description="DipZ thioredoxin-like C-terminal" evidence="1">
    <location>
        <begin position="133"/>
        <end position="279"/>
    </location>
</feature>
<organism evidence="2 3">
    <name type="scientific">Luteitalea pratensis</name>
    <dbReference type="NCBI Taxonomy" id="1855912"/>
    <lineage>
        <taxon>Bacteria</taxon>
        <taxon>Pseudomonadati</taxon>
        <taxon>Acidobacteriota</taxon>
        <taxon>Vicinamibacteria</taxon>
        <taxon>Vicinamibacterales</taxon>
        <taxon>Vicinamibacteraceae</taxon>
        <taxon>Luteitalea</taxon>
    </lineage>
</organism>
<dbReference type="RefSeq" id="WP_110171037.1">
    <property type="nucleotide sequence ID" value="NZ_CP015136.1"/>
</dbReference>
<dbReference type="OrthoDB" id="9811352at2"/>
<proteinExistence type="predicted"/>
<dbReference type="EMBL" id="CP015136">
    <property type="protein sequence ID" value="AMY09276.1"/>
    <property type="molecule type" value="Genomic_DNA"/>
</dbReference>
<dbReference type="SUPFAM" id="SSF52833">
    <property type="entry name" value="Thioredoxin-like"/>
    <property type="match status" value="1"/>
</dbReference>
<evidence type="ECO:0000259" key="1">
    <source>
        <dbReference type="Pfam" id="PF17991"/>
    </source>
</evidence>